<reference evidence="2" key="1">
    <citation type="submission" date="2016-11" db="EMBL/GenBank/DDBJ databases">
        <authorList>
            <person name="Jaros S."/>
            <person name="Januszkiewicz K."/>
            <person name="Wedrychowicz H."/>
        </authorList>
    </citation>
    <scope>NUCLEOTIDE SEQUENCE [LARGE SCALE GENOMIC DNA]</scope>
    <source>
        <strain evidence="2">DSM 7057</strain>
    </source>
</reference>
<dbReference type="RefSeq" id="WP_072312594.1">
    <property type="nucleotide sequence ID" value="NZ_FPIW01000103.1"/>
</dbReference>
<sequence>MSTKVLDQTTWEESFFFCEYAKRNFELSSYNKGLIESSFQHVISTANFVFEERVPIGVAAFLLSEAINARDNIENKFEPVFKFPHLEDYIIYLAMLLPMKDLMFLSNKYCVNAAYLIFPYDMNSIISRIKNGDGIPQDFKFLPVERKCLINYVKNNDYVFFGVKVDLTVDEMIRLIKEQATLFKSRNDYENSEQQAILKSKHNKSQYLGKYRGTENNDFYKATGIYLYDLYIKNHFDREEAFRQHRSLDPNMKCDPNLQNKTKKDCPCGNWGKCRNNLIKYFEEAFAKIQTAVAGDDWIDHAKKVADTHDTVRYHENYLNYSDFNFFNINKKVLEKDFSYYTFFLDPEVAPAKPDTQNFALNE</sequence>
<proteinExistence type="predicted"/>
<dbReference type="AlphaFoldDB" id="A0AA94HVF8"/>
<name>A0AA94HVF8_DESDE</name>
<dbReference type="Proteomes" id="UP000182680">
    <property type="component" value="Unassembled WGS sequence"/>
</dbReference>
<accession>A0AA94HVF8</accession>
<evidence type="ECO:0000313" key="1">
    <source>
        <dbReference type="EMBL" id="SFW74506.1"/>
    </source>
</evidence>
<evidence type="ECO:0000313" key="2">
    <source>
        <dbReference type="Proteomes" id="UP000182680"/>
    </source>
</evidence>
<comment type="caution">
    <text evidence="1">The sequence shown here is derived from an EMBL/GenBank/DDBJ whole genome shotgun (WGS) entry which is preliminary data.</text>
</comment>
<dbReference type="EMBL" id="FPIW01000103">
    <property type="protein sequence ID" value="SFW74506.1"/>
    <property type="molecule type" value="Genomic_DNA"/>
</dbReference>
<organism evidence="1 2">
    <name type="scientific">Desulfovibrio desulfuricans</name>
    <dbReference type="NCBI Taxonomy" id="876"/>
    <lineage>
        <taxon>Bacteria</taxon>
        <taxon>Pseudomonadati</taxon>
        <taxon>Thermodesulfobacteriota</taxon>
        <taxon>Desulfovibrionia</taxon>
        <taxon>Desulfovibrionales</taxon>
        <taxon>Desulfovibrionaceae</taxon>
        <taxon>Desulfovibrio</taxon>
    </lineage>
</organism>
<protein>
    <submittedName>
        <fullName evidence="1">Uncharacterized protein</fullName>
    </submittedName>
</protein>
<gene>
    <name evidence="1" type="ORF">SAMN02910291_02876</name>
</gene>